<dbReference type="Proteomes" id="UP001589890">
    <property type="component" value="Unassembled WGS sequence"/>
</dbReference>
<evidence type="ECO:0000256" key="4">
    <source>
        <dbReference type="ARBA" id="ARBA00023163"/>
    </source>
</evidence>
<evidence type="ECO:0000256" key="1">
    <source>
        <dbReference type="ARBA" id="ARBA00022491"/>
    </source>
</evidence>
<evidence type="ECO:0000313" key="8">
    <source>
        <dbReference type="Proteomes" id="UP001589890"/>
    </source>
</evidence>
<keyword evidence="1" id="KW-0678">Repressor</keyword>
<dbReference type="InterPro" id="IPR050109">
    <property type="entry name" value="HTH-type_TetR-like_transc_reg"/>
</dbReference>
<dbReference type="InterPro" id="IPR009057">
    <property type="entry name" value="Homeodomain-like_sf"/>
</dbReference>
<dbReference type="Gene3D" id="1.10.357.10">
    <property type="entry name" value="Tetracycline Repressor, domain 2"/>
    <property type="match status" value="1"/>
</dbReference>
<keyword evidence="4" id="KW-0804">Transcription</keyword>
<dbReference type="EMBL" id="JBHLTC010000014">
    <property type="protein sequence ID" value="MFC0624887.1"/>
    <property type="molecule type" value="Genomic_DNA"/>
</dbReference>
<sequence>MPKGRGVGAKHDERRVQIADALLRIAAQRGLAGVNLRDVAQEAGVSVGRVQHYFGNKDELLHAAFEEVQGRGSARIQRLLGPDPAPREVLRAIAVDLIPADEQARDHLRVALAFTAQAAVQPEYAERLRDGYRELHELLALLLRNLGRPEHAAGPEAVAFLALAEGLGLYVLLDRQTAEEAVAIIDAELDRLLG</sequence>
<keyword evidence="2" id="KW-0805">Transcription regulation</keyword>
<evidence type="ECO:0000259" key="6">
    <source>
        <dbReference type="PROSITE" id="PS50977"/>
    </source>
</evidence>
<keyword evidence="3 5" id="KW-0238">DNA-binding</keyword>
<dbReference type="InterPro" id="IPR001647">
    <property type="entry name" value="HTH_TetR"/>
</dbReference>
<dbReference type="PANTHER" id="PTHR30055">
    <property type="entry name" value="HTH-TYPE TRANSCRIPTIONAL REGULATOR RUTR"/>
    <property type="match status" value="1"/>
</dbReference>
<comment type="caution">
    <text evidence="7">The sequence shown here is derived from an EMBL/GenBank/DDBJ whole genome shotgun (WGS) entry which is preliminary data.</text>
</comment>
<feature type="domain" description="HTH tetR-type" evidence="6">
    <location>
        <begin position="12"/>
        <end position="72"/>
    </location>
</feature>
<organism evidence="7 8">
    <name type="scientific">Kribbella deserti</name>
    <dbReference type="NCBI Taxonomy" id="1926257"/>
    <lineage>
        <taxon>Bacteria</taxon>
        <taxon>Bacillati</taxon>
        <taxon>Actinomycetota</taxon>
        <taxon>Actinomycetes</taxon>
        <taxon>Propionibacteriales</taxon>
        <taxon>Kribbellaceae</taxon>
        <taxon>Kribbella</taxon>
    </lineage>
</organism>
<dbReference type="PRINTS" id="PR00455">
    <property type="entry name" value="HTHTETR"/>
</dbReference>
<evidence type="ECO:0000256" key="5">
    <source>
        <dbReference type="PROSITE-ProRule" id="PRU00335"/>
    </source>
</evidence>
<dbReference type="InterPro" id="IPR036271">
    <property type="entry name" value="Tet_transcr_reg_TetR-rel_C_sf"/>
</dbReference>
<proteinExistence type="predicted"/>
<keyword evidence="8" id="KW-1185">Reference proteome</keyword>
<gene>
    <name evidence="7" type="ORF">ACFFGN_12490</name>
</gene>
<dbReference type="Pfam" id="PF13977">
    <property type="entry name" value="TetR_C_6"/>
    <property type="match status" value="1"/>
</dbReference>
<evidence type="ECO:0000256" key="2">
    <source>
        <dbReference type="ARBA" id="ARBA00023015"/>
    </source>
</evidence>
<dbReference type="RefSeq" id="WP_380046721.1">
    <property type="nucleotide sequence ID" value="NZ_JBHLTC010000014.1"/>
</dbReference>
<dbReference type="Pfam" id="PF00440">
    <property type="entry name" value="TetR_N"/>
    <property type="match status" value="1"/>
</dbReference>
<dbReference type="InterPro" id="IPR039538">
    <property type="entry name" value="BetI_C"/>
</dbReference>
<dbReference type="PANTHER" id="PTHR30055:SF228">
    <property type="entry name" value="TRANSCRIPTIONAL REGULATOR-RELATED"/>
    <property type="match status" value="1"/>
</dbReference>
<accession>A0ABV6QMC0</accession>
<feature type="DNA-binding region" description="H-T-H motif" evidence="5">
    <location>
        <begin position="35"/>
        <end position="54"/>
    </location>
</feature>
<dbReference type="PROSITE" id="PS50977">
    <property type="entry name" value="HTH_TETR_2"/>
    <property type="match status" value="1"/>
</dbReference>
<dbReference type="SUPFAM" id="SSF48498">
    <property type="entry name" value="Tetracyclin repressor-like, C-terminal domain"/>
    <property type="match status" value="1"/>
</dbReference>
<name>A0ABV6QMC0_9ACTN</name>
<reference evidence="7 8" key="1">
    <citation type="submission" date="2024-09" db="EMBL/GenBank/DDBJ databases">
        <authorList>
            <person name="Sun Q."/>
            <person name="Mori K."/>
        </authorList>
    </citation>
    <scope>NUCLEOTIDE SEQUENCE [LARGE SCALE GENOMIC DNA]</scope>
    <source>
        <strain evidence="7 8">CGMCC 1.15906</strain>
    </source>
</reference>
<protein>
    <submittedName>
        <fullName evidence="7">TetR/AcrR family transcriptional regulator</fullName>
    </submittedName>
</protein>
<evidence type="ECO:0000313" key="7">
    <source>
        <dbReference type="EMBL" id="MFC0624887.1"/>
    </source>
</evidence>
<evidence type="ECO:0000256" key="3">
    <source>
        <dbReference type="ARBA" id="ARBA00023125"/>
    </source>
</evidence>
<dbReference type="SUPFAM" id="SSF46689">
    <property type="entry name" value="Homeodomain-like"/>
    <property type="match status" value="1"/>
</dbReference>